<dbReference type="SUPFAM" id="SSF102114">
    <property type="entry name" value="Radical SAM enzymes"/>
    <property type="match status" value="1"/>
</dbReference>
<evidence type="ECO:0000256" key="1">
    <source>
        <dbReference type="ARBA" id="ARBA00001966"/>
    </source>
</evidence>
<proteinExistence type="predicted"/>
<evidence type="ECO:0000259" key="9">
    <source>
        <dbReference type="PROSITE" id="PS51918"/>
    </source>
</evidence>
<evidence type="ECO:0000256" key="4">
    <source>
        <dbReference type="ARBA" id="ARBA00022723"/>
    </source>
</evidence>
<keyword evidence="5" id="KW-0408">Iron</keyword>
<reference evidence="10 11" key="1">
    <citation type="submission" date="2016-10" db="EMBL/GenBank/DDBJ databases">
        <authorList>
            <person name="de Groot N.N."/>
        </authorList>
    </citation>
    <scope>NUCLEOTIDE SEQUENCE [LARGE SCALE GENOMIC DNA]</scope>
    <source>
        <strain evidence="10 11">DSM 2784</strain>
    </source>
</reference>
<evidence type="ECO:0000313" key="11">
    <source>
        <dbReference type="Proteomes" id="UP000199208"/>
    </source>
</evidence>
<dbReference type="GO" id="GO:0044272">
    <property type="term" value="P:sulfur compound biosynthetic process"/>
    <property type="evidence" value="ECO:0007669"/>
    <property type="project" value="UniProtKB-ARBA"/>
</dbReference>
<sequence length="399" mass="44580">MLEPVKELTKYDYTGQPQKSSAGRGESTGAGLESEESAKTLVEMIGLVEKLAVESDLEDNALLKLLDYLDGQPKAAAVRAHLIEKAHQKRMEIYGNRVFLRGLIEVSNFCKRNCVYCGIRAGNPKADRYRLTADQVLESCRIGYDLGYRTFVMQGGEDPLHTDDFLTALIREIRERFPDCAITLSLGERSRESYQALFDAGADRYLLRHESAEVNYYQRFHPGMTLADRKQCLEDLKDIGYQVGAGFMVGLPGQSNQLLVQDLRFLKTLDPHMIGIGPFIPHHETPLSDQTSGCVDKTVVLLAIIRLLIPKVLLPATTALGSLDPSGRELGIRAGANVIMPNLSPMDVRKKYDLYDGKLSTGEEAAESRRNIERRIEDAGFAVDMARGDHPDWRNKNVY</sequence>
<feature type="region of interest" description="Disordered" evidence="8">
    <location>
        <begin position="13"/>
        <end position="33"/>
    </location>
</feature>
<evidence type="ECO:0000313" key="10">
    <source>
        <dbReference type="EMBL" id="SCZ77697.1"/>
    </source>
</evidence>
<dbReference type="SMART" id="SM00876">
    <property type="entry name" value="BATS"/>
    <property type="match status" value="1"/>
</dbReference>
<dbReference type="SFLD" id="SFLDG01280">
    <property type="entry name" value="HydE/PylB-like"/>
    <property type="match status" value="1"/>
</dbReference>
<evidence type="ECO:0000256" key="3">
    <source>
        <dbReference type="ARBA" id="ARBA00022691"/>
    </source>
</evidence>
<evidence type="ECO:0000256" key="8">
    <source>
        <dbReference type="SAM" id="MobiDB-lite"/>
    </source>
</evidence>
<dbReference type="GO" id="GO:0051539">
    <property type="term" value="F:4 iron, 4 sulfur cluster binding"/>
    <property type="evidence" value="ECO:0007669"/>
    <property type="project" value="UniProtKB-KW"/>
</dbReference>
<dbReference type="InterPro" id="IPR010722">
    <property type="entry name" value="BATS_dom"/>
</dbReference>
<dbReference type="InterPro" id="IPR013785">
    <property type="entry name" value="Aldolase_TIM"/>
</dbReference>
<keyword evidence="2" id="KW-0004">4Fe-4S</keyword>
<comment type="cofactor">
    <cofactor evidence="7">
        <name>[2Fe-2S] cluster</name>
        <dbReference type="ChEBI" id="CHEBI:190135"/>
    </cofactor>
</comment>
<dbReference type="CDD" id="cd01335">
    <property type="entry name" value="Radical_SAM"/>
    <property type="match status" value="1"/>
</dbReference>
<evidence type="ECO:0000256" key="7">
    <source>
        <dbReference type="ARBA" id="ARBA00034078"/>
    </source>
</evidence>
<dbReference type="GO" id="GO:0046872">
    <property type="term" value="F:metal ion binding"/>
    <property type="evidence" value="ECO:0007669"/>
    <property type="project" value="UniProtKB-KW"/>
</dbReference>
<dbReference type="STRING" id="1120920.SAMN03080599_00895"/>
<keyword evidence="6" id="KW-0411">Iron-sulfur</keyword>
<keyword evidence="3" id="KW-0949">S-adenosyl-L-methionine</keyword>
<name>A0A1G5RUW4_9FIRM</name>
<dbReference type="GO" id="GO:0016740">
    <property type="term" value="F:transferase activity"/>
    <property type="evidence" value="ECO:0007669"/>
    <property type="project" value="TreeGrafter"/>
</dbReference>
<dbReference type="Pfam" id="PF04055">
    <property type="entry name" value="Radical_SAM"/>
    <property type="match status" value="1"/>
</dbReference>
<dbReference type="SMART" id="SM00729">
    <property type="entry name" value="Elp3"/>
    <property type="match status" value="1"/>
</dbReference>
<dbReference type="PANTHER" id="PTHR43726">
    <property type="entry name" value="3-METHYLORNITHINE SYNTHASE"/>
    <property type="match status" value="1"/>
</dbReference>
<dbReference type="SFLD" id="SFLDS00029">
    <property type="entry name" value="Radical_SAM"/>
    <property type="match status" value="1"/>
</dbReference>
<evidence type="ECO:0000256" key="2">
    <source>
        <dbReference type="ARBA" id="ARBA00022485"/>
    </source>
</evidence>
<dbReference type="EMBL" id="FMWL01000003">
    <property type="protein sequence ID" value="SCZ77697.1"/>
    <property type="molecule type" value="Genomic_DNA"/>
</dbReference>
<dbReference type="InterPro" id="IPR024021">
    <property type="entry name" value="FeFe-hyd_HydE_rSAM"/>
</dbReference>
<dbReference type="Proteomes" id="UP000199208">
    <property type="component" value="Unassembled WGS sequence"/>
</dbReference>
<dbReference type="AlphaFoldDB" id="A0A1G5RUW4"/>
<comment type="cofactor">
    <cofactor evidence="1">
        <name>[4Fe-4S] cluster</name>
        <dbReference type="ChEBI" id="CHEBI:49883"/>
    </cofactor>
</comment>
<gene>
    <name evidence="10" type="ORF">SAMN03080599_00895</name>
</gene>
<dbReference type="InterPro" id="IPR058240">
    <property type="entry name" value="rSAM_sf"/>
</dbReference>
<evidence type="ECO:0000256" key="6">
    <source>
        <dbReference type="ARBA" id="ARBA00023014"/>
    </source>
</evidence>
<dbReference type="SFLD" id="SFLDG01060">
    <property type="entry name" value="BATS_domain_containing"/>
    <property type="match status" value="1"/>
</dbReference>
<accession>A0A1G5RUW4</accession>
<keyword evidence="11" id="KW-1185">Reference proteome</keyword>
<feature type="domain" description="Radical SAM core" evidence="9">
    <location>
        <begin position="96"/>
        <end position="333"/>
    </location>
</feature>
<keyword evidence="4" id="KW-0479">Metal-binding</keyword>
<protein>
    <submittedName>
        <fullName evidence="10">Iron-only hydrogenase maturation protein HydE</fullName>
    </submittedName>
</protein>
<dbReference type="SFLD" id="SFLDG01082">
    <property type="entry name" value="B12-binding_domain_containing"/>
    <property type="match status" value="1"/>
</dbReference>
<dbReference type="InterPro" id="IPR007197">
    <property type="entry name" value="rSAM"/>
</dbReference>
<dbReference type="NCBIfam" id="TIGR03956">
    <property type="entry name" value="rSAM_HydE"/>
    <property type="match status" value="1"/>
</dbReference>
<dbReference type="InterPro" id="IPR006638">
    <property type="entry name" value="Elp3/MiaA/NifB-like_rSAM"/>
</dbReference>
<dbReference type="PANTHER" id="PTHR43726:SF1">
    <property type="entry name" value="BIOTIN SYNTHASE"/>
    <property type="match status" value="1"/>
</dbReference>
<organism evidence="10 11">
    <name type="scientific">Acidaminobacter hydrogenoformans DSM 2784</name>
    <dbReference type="NCBI Taxonomy" id="1120920"/>
    <lineage>
        <taxon>Bacteria</taxon>
        <taxon>Bacillati</taxon>
        <taxon>Bacillota</taxon>
        <taxon>Clostridia</taxon>
        <taxon>Peptostreptococcales</taxon>
        <taxon>Acidaminobacteraceae</taxon>
        <taxon>Acidaminobacter</taxon>
    </lineage>
</organism>
<evidence type="ECO:0000256" key="5">
    <source>
        <dbReference type="ARBA" id="ARBA00023004"/>
    </source>
</evidence>
<dbReference type="GO" id="GO:0042364">
    <property type="term" value="P:water-soluble vitamin biosynthetic process"/>
    <property type="evidence" value="ECO:0007669"/>
    <property type="project" value="UniProtKB-ARBA"/>
</dbReference>
<dbReference type="InterPro" id="IPR034422">
    <property type="entry name" value="HydE/PylB-like"/>
</dbReference>
<dbReference type="Gene3D" id="3.20.20.70">
    <property type="entry name" value="Aldolase class I"/>
    <property type="match status" value="1"/>
</dbReference>
<dbReference type="PROSITE" id="PS51918">
    <property type="entry name" value="RADICAL_SAM"/>
    <property type="match status" value="1"/>
</dbReference>